<dbReference type="Pfam" id="PF01370">
    <property type="entry name" value="Epimerase"/>
    <property type="match status" value="1"/>
</dbReference>
<dbReference type="CDD" id="cd05247">
    <property type="entry name" value="UDP_G4E_1_SDR_e"/>
    <property type="match status" value="1"/>
</dbReference>
<dbReference type="PANTHER" id="PTHR43725">
    <property type="entry name" value="UDP-GLUCOSE 4-EPIMERASE"/>
    <property type="match status" value="1"/>
</dbReference>
<gene>
    <name evidence="12" type="primary">galE</name>
    <name evidence="12" type="ORF">VF724_03825</name>
</gene>
<dbReference type="NCBIfam" id="NF007956">
    <property type="entry name" value="PRK10675.1"/>
    <property type="match status" value="1"/>
</dbReference>
<comment type="subunit">
    <text evidence="10">Homodimer.</text>
</comment>
<dbReference type="PANTHER" id="PTHR43725:SF47">
    <property type="entry name" value="UDP-GLUCOSE 4-EPIMERASE"/>
    <property type="match status" value="1"/>
</dbReference>
<comment type="pathway">
    <text evidence="3 10">Carbohydrate metabolism; galactose metabolism.</text>
</comment>
<accession>A0ABU5ZI87</accession>
<name>A0ABU5ZI87_9BACL</name>
<dbReference type="EC" id="5.1.3.2" evidence="5 10"/>
<evidence type="ECO:0000256" key="3">
    <source>
        <dbReference type="ARBA" id="ARBA00004947"/>
    </source>
</evidence>
<comment type="catalytic activity">
    <reaction evidence="1 10">
        <text>UDP-alpha-D-glucose = UDP-alpha-D-galactose</text>
        <dbReference type="Rhea" id="RHEA:22168"/>
        <dbReference type="ChEBI" id="CHEBI:58885"/>
        <dbReference type="ChEBI" id="CHEBI:66914"/>
        <dbReference type="EC" id="5.1.3.2"/>
    </reaction>
</comment>
<sequence length="347" mass="38141">MPILVTGGAGYIGSHTCVELLNAGYEIIVVDNFSNSKPEALKRVGELTGKRFISYRADLLDREELEFIFTRHRIEAVIHFAGFKAVGESVRMPLEYYMNNVAGTIALCQAMAKFGIKKLVFSSSATVYGVPEKVPISEDFPLSAMNPYGRSKLMIEDILRDLAVSDTEWSIGILRYFNPIGAHKSGRIGEDPNGVPNNLMPYITQVAAGKLNRLSVFGDDYDTPDGTGVRDYIHVVDLAKGHLKALEKIFSSTGVEAYNLGTGRGYSVLEMIAAFIEASGMELPYTIVGRRPGDVGACFADPTKAGNELGWTADKGIAEMCEDAWRWQANNPNGYEEESIRMEQVRS</sequence>
<evidence type="ECO:0000313" key="13">
    <source>
        <dbReference type="Proteomes" id="UP001310386"/>
    </source>
</evidence>
<organism evidence="12 13">
    <name type="scientific">Ferviditalea candida</name>
    <dbReference type="NCBI Taxonomy" id="3108399"/>
    <lineage>
        <taxon>Bacteria</taxon>
        <taxon>Bacillati</taxon>
        <taxon>Bacillota</taxon>
        <taxon>Bacilli</taxon>
        <taxon>Bacillales</taxon>
        <taxon>Paenibacillaceae</taxon>
        <taxon>Ferviditalea</taxon>
    </lineage>
</organism>
<evidence type="ECO:0000259" key="11">
    <source>
        <dbReference type="Pfam" id="PF01370"/>
    </source>
</evidence>
<keyword evidence="8" id="KW-0299">Galactose metabolism</keyword>
<protein>
    <recommendedName>
        <fullName evidence="6 10">UDP-glucose 4-epimerase</fullName>
        <ecNumber evidence="5 10">5.1.3.2</ecNumber>
    </recommendedName>
</protein>
<dbReference type="Gene3D" id="3.90.25.10">
    <property type="entry name" value="UDP-galactose 4-epimerase, domain 1"/>
    <property type="match status" value="1"/>
</dbReference>
<feature type="domain" description="NAD-dependent epimerase/dehydratase" evidence="11">
    <location>
        <begin position="3"/>
        <end position="261"/>
    </location>
</feature>
<keyword evidence="7 10" id="KW-0520">NAD</keyword>
<comment type="similarity">
    <text evidence="4 10">Belongs to the NAD(P)-dependent epimerase/dehydratase family.</text>
</comment>
<proteinExistence type="inferred from homology"/>
<evidence type="ECO:0000256" key="6">
    <source>
        <dbReference type="ARBA" id="ARBA00018569"/>
    </source>
</evidence>
<evidence type="ECO:0000256" key="5">
    <source>
        <dbReference type="ARBA" id="ARBA00013189"/>
    </source>
</evidence>
<dbReference type="Proteomes" id="UP001310386">
    <property type="component" value="Unassembled WGS sequence"/>
</dbReference>
<reference evidence="12" key="1">
    <citation type="submission" date="2023-12" db="EMBL/GenBank/DDBJ databases">
        <title>Fervidustalea candida gen. nov., sp. nov., a novel member of the family Paenibacillaceae isolated from a geothermal area.</title>
        <authorList>
            <person name="Li W.-J."/>
            <person name="Jiao J.-Y."/>
            <person name="Chen Y."/>
        </authorList>
    </citation>
    <scope>NUCLEOTIDE SEQUENCE</scope>
    <source>
        <strain evidence="12">SYSU GA230002</strain>
    </source>
</reference>
<dbReference type="SUPFAM" id="SSF51735">
    <property type="entry name" value="NAD(P)-binding Rossmann-fold domains"/>
    <property type="match status" value="1"/>
</dbReference>
<dbReference type="Gene3D" id="3.40.50.720">
    <property type="entry name" value="NAD(P)-binding Rossmann-like Domain"/>
    <property type="match status" value="1"/>
</dbReference>
<evidence type="ECO:0000256" key="8">
    <source>
        <dbReference type="ARBA" id="ARBA00023144"/>
    </source>
</evidence>
<evidence type="ECO:0000256" key="7">
    <source>
        <dbReference type="ARBA" id="ARBA00023027"/>
    </source>
</evidence>
<evidence type="ECO:0000256" key="2">
    <source>
        <dbReference type="ARBA" id="ARBA00001911"/>
    </source>
</evidence>
<evidence type="ECO:0000256" key="10">
    <source>
        <dbReference type="RuleBase" id="RU366046"/>
    </source>
</evidence>
<dbReference type="NCBIfam" id="TIGR01179">
    <property type="entry name" value="galE"/>
    <property type="match status" value="1"/>
</dbReference>
<keyword evidence="9 10" id="KW-0413">Isomerase</keyword>
<evidence type="ECO:0000256" key="4">
    <source>
        <dbReference type="ARBA" id="ARBA00007637"/>
    </source>
</evidence>
<evidence type="ECO:0000256" key="9">
    <source>
        <dbReference type="ARBA" id="ARBA00023235"/>
    </source>
</evidence>
<keyword evidence="10" id="KW-0119">Carbohydrate metabolism</keyword>
<dbReference type="EMBL" id="JAYJLD010000004">
    <property type="protein sequence ID" value="MEB3100785.1"/>
    <property type="molecule type" value="Genomic_DNA"/>
</dbReference>
<dbReference type="InterPro" id="IPR005886">
    <property type="entry name" value="UDP_G4E"/>
</dbReference>
<dbReference type="RefSeq" id="WP_371752903.1">
    <property type="nucleotide sequence ID" value="NZ_JAYJLD010000004.1"/>
</dbReference>
<dbReference type="InterPro" id="IPR001509">
    <property type="entry name" value="Epimerase_deHydtase"/>
</dbReference>
<evidence type="ECO:0000256" key="1">
    <source>
        <dbReference type="ARBA" id="ARBA00000083"/>
    </source>
</evidence>
<dbReference type="GO" id="GO:0003978">
    <property type="term" value="F:UDP-glucose 4-epimerase activity"/>
    <property type="evidence" value="ECO:0007669"/>
    <property type="project" value="UniProtKB-EC"/>
</dbReference>
<evidence type="ECO:0000313" key="12">
    <source>
        <dbReference type="EMBL" id="MEB3100785.1"/>
    </source>
</evidence>
<keyword evidence="13" id="KW-1185">Reference proteome</keyword>
<dbReference type="InterPro" id="IPR036291">
    <property type="entry name" value="NAD(P)-bd_dom_sf"/>
</dbReference>
<comment type="cofactor">
    <cofactor evidence="2 10">
        <name>NAD(+)</name>
        <dbReference type="ChEBI" id="CHEBI:57540"/>
    </cofactor>
</comment>
<comment type="caution">
    <text evidence="12">The sequence shown here is derived from an EMBL/GenBank/DDBJ whole genome shotgun (WGS) entry which is preliminary data.</text>
</comment>